<keyword evidence="3" id="KW-1185">Reference proteome</keyword>
<dbReference type="InterPro" id="IPR000182">
    <property type="entry name" value="GNAT_dom"/>
</dbReference>
<organism evidence="2 3">
    <name type="scientific">Saxophila tyrrhenica</name>
    <dbReference type="NCBI Taxonomy" id="1690608"/>
    <lineage>
        <taxon>Eukaryota</taxon>
        <taxon>Fungi</taxon>
        <taxon>Dikarya</taxon>
        <taxon>Ascomycota</taxon>
        <taxon>Pezizomycotina</taxon>
        <taxon>Dothideomycetes</taxon>
        <taxon>Dothideomycetidae</taxon>
        <taxon>Mycosphaerellales</taxon>
        <taxon>Extremaceae</taxon>
        <taxon>Saxophila</taxon>
    </lineage>
</organism>
<dbReference type="SUPFAM" id="SSF55729">
    <property type="entry name" value="Acyl-CoA N-acyltransferases (Nat)"/>
    <property type="match status" value="1"/>
</dbReference>
<evidence type="ECO:0000259" key="1">
    <source>
        <dbReference type="PROSITE" id="PS51186"/>
    </source>
</evidence>
<dbReference type="GO" id="GO:0016747">
    <property type="term" value="F:acyltransferase activity, transferring groups other than amino-acyl groups"/>
    <property type="evidence" value="ECO:0007669"/>
    <property type="project" value="InterPro"/>
</dbReference>
<dbReference type="Gene3D" id="3.40.630.30">
    <property type="match status" value="1"/>
</dbReference>
<accession>A0AAV9PDG8</accession>
<sequence>MAQTPNQDPFVLTRVSVSDLPEMLALQYDCFPPFIRQIFMGCNTEVDIPKIQEVYAEQIRTDPNDIWLKVVDRESAKIIAASNWKVYVNGITNGGVGDRPPPWLEREQFELSERYCKEVKEYRAKAFSGPFIHLHICFTHPEYRRRGAGGLMLQWGCDVADKLGLPGWIEASKEGNFLYKAFGFYDYETIESDLDVTNMKRDAKVELAVGGKSK</sequence>
<dbReference type="CDD" id="cd04301">
    <property type="entry name" value="NAT_SF"/>
    <property type="match status" value="1"/>
</dbReference>
<dbReference type="Proteomes" id="UP001337655">
    <property type="component" value="Unassembled WGS sequence"/>
</dbReference>
<name>A0AAV9PDG8_9PEZI</name>
<gene>
    <name evidence="2" type="ORF">LTR77_004444</name>
</gene>
<dbReference type="EMBL" id="JAVRRT010000006">
    <property type="protein sequence ID" value="KAK5171300.1"/>
    <property type="molecule type" value="Genomic_DNA"/>
</dbReference>
<evidence type="ECO:0000313" key="3">
    <source>
        <dbReference type="Proteomes" id="UP001337655"/>
    </source>
</evidence>
<dbReference type="InterPro" id="IPR052523">
    <property type="entry name" value="Trichothecene_AcTrans"/>
</dbReference>
<dbReference type="PANTHER" id="PTHR42791">
    <property type="entry name" value="GNAT FAMILY ACETYLTRANSFERASE"/>
    <property type="match status" value="1"/>
</dbReference>
<reference evidence="2 3" key="1">
    <citation type="submission" date="2023-08" db="EMBL/GenBank/DDBJ databases">
        <title>Black Yeasts Isolated from many extreme environments.</title>
        <authorList>
            <person name="Coleine C."/>
            <person name="Stajich J.E."/>
            <person name="Selbmann L."/>
        </authorList>
    </citation>
    <scope>NUCLEOTIDE SEQUENCE [LARGE SCALE GENOMIC DNA]</scope>
    <source>
        <strain evidence="2 3">CCFEE 5935</strain>
    </source>
</reference>
<comment type="caution">
    <text evidence="2">The sequence shown here is derived from an EMBL/GenBank/DDBJ whole genome shotgun (WGS) entry which is preliminary data.</text>
</comment>
<feature type="domain" description="N-acetyltransferase" evidence="1">
    <location>
        <begin position="38"/>
        <end position="204"/>
    </location>
</feature>
<dbReference type="PANTHER" id="PTHR42791:SF1">
    <property type="entry name" value="N-ACETYLTRANSFERASE DOMAIN-CONTAINING PROTEIN"/>
    <property type="match status" value="1"/>
</dbReference>
<dbReference type="AlphaFoldDB" id="A0AAV9PDG8"/>
<evidence type="ECO:0000313" key="2">
    <source>
        <dbReference type="EMBL" id="KAK5171300.1"/>
    </source>
</evidence>
<dbReference type="RefSeq" id="XP_064660328.1">
    <property type="nucleotide sequence ID" value="XM_064801698.1"/>
</dbReference>
<dbReference type="GeneID" id="89925790"/>
<dbReference type="Pfam" id="PF00583">
    <property type="entry name" value="Acetyltransf_1"/>
    <property type="match status" value="1"/>
</dbReference>
<proteinExistence type="predicted"/>
<protein>
    <recommendedName>
        <fullName evidence="1">N-acetyltransferase domain-containing protein</fullName>
    </recommendedName>
</protein>
<dbReference type="InterPro" id="IPR016181">
    <property type="entry name" value="Acyl_CoA_acyltransferase"/>
</dbReference>
<dbReference type="PROSITE" id="PS51186">
    <property type="entry name" value="GNAT"/>
    <property type="match status" value="1"/>
</dbReference>